<comment type="caution">
    <text evidence="5">The sequence shown here is derived from an EMBL/GenBank/DDBJ whole genome shotgun (WGS) entry which is preliminary data.</text>
</comment>
<dbReference type="Gene3D" id="2.60.40.1120">
    <property type="entry name" value="Carboxypeptidase-like, regulatory domain"/>
    <property type="match status" value="1"/>
</dbReference>
<accession>A0A4Q7Y0I2</accession>
<dbReference type="GO" id="GO:0004180">
    <property type="term" value="F:carboxypeptidase activity"/>
    <property type="evidence" value="ECO:0007669"/>
    <property type="project" value="UniProtKB-KW"/>
</dbReference>
<comment type="subcellular location">
    <subcellularLocation>
        <location evidence="1">Cell outer membrane</location>
    </subcellularLocation>
</comment>
<protein>
    <submittedName>
        <fullName evidence="5">Carboxypeptidase family protein</fullName>
    </submittedName>
</protein>
<keyword evidence="3" id="KW-0998">Cell outer membrane</keyword>
<dbReference type="SUPFAM" id="SSF49464">
    <property type="entry name" value="Carboxypeptidase regulatory domain-like"/>
    <property type="match status" value="1"/>
</dbReference>
<dbReference type="SUPFAM" id="SSF56935">
    <property type="entry name" value="Porins"/>
    <property type="match status" value="1"/>
</dbReference>
<organism evidence="5 6">
    <name type="scientific">Edaphobacter modestus</name>
    <dbReference type="NCBI Taxonomy" id="388466"/>
    <lineage>
        <taxon>Bacteria</taxon>
        <taxon>Pseudomonadati</taxon>
        <taxon>Acidobacteriota</taxon>
        <taxon>Terriglobia</taxon>
        <taxon>Terriglobales</taxon>
        <taxon>Acidobacteriaceae</taxon>
        <taxon>Edaphobacter</taxon>
    </lineage>
</organism>
<dbReference type="Pfam" id="PF13620">
    <property type="entry name" value="CarboxypepD_reg"/>
    <property type="match status" value="1"/>
</dbReference>
<evidence type="ECO:0000256" key="3">
    <source>
        <dbReference type="ARBA" id="ARBA00023237"/>
    </source>
</evidence>
<dbReference type="Proteomes" id="UP000292958">
    <property type="component" value="Unassembled WGS sequence"/>
</dbReference>
<name>A0A4Q7Y0I2_9BACT</name>
<keyword evidence="5" id="KW-0121">Carboxypeptidase</keyword>
<dbReference type="GO" id="GO:0009279">
    <property type="term" value="C:cell outer membrane"/>
    <property type="evidence" value="ECO:0007669"/>
    <property type="project" value="UniProtKB-SubCell"/>
</dbReference>
<evidence type="ECO:0000256" key="2">
    <source>
        <dbReference type="ARBA" id="ARBA00023136"/>
    </source>
</evidence>
<reference evidence="5 6" key="1">
    <citation type="submission" date="2019-02" db="EMBL/GenBank/DDBJ databases">
        <title>Genomic Encyclopedia of Archaeal and Bacterial Type Strains, Phase II (KMG-II): from individual species to whole genera.</title>
        <authorList>
            <person name="Goeker M."/>
        </authorList>
    </citation>
    <scope>NUCLEOTIDE SEQUENCE [LARGE SCALE GENOMIC DNA]</scope>
    <source>
        <strain evidence="5 6">DSM 18101</strain>
    </source>
</reference>
<evidence type="ECO:0000313" key="6">
    <source>
        <dbReference type="Proteomes" id="UP000292958"/>
    </source>
</evidence>
<dbReference type="OrthoDB" id="99480at2"/>
<keyword evidence="5" id="KW-0645">Protease</keyword>
<dbReference type="InterPro" id="IPR036942">
    <property type="entry name" value="Beta-barrel_TonB_sf"/>
</dbReference>
<proteinExistence type="predicted"/>
<gene>
    <name evidence="5" type="ORF">BDD14_6402</name>
</gene>
<keyword evidence="6" id="KW-1185">Reference proteome</keyword>
<evidence type="ECO:0000313" key="5">
    <source>
        <dbReference type="EMBL" id="RZU29784.1"/>
    </source>
</evidence>
<dbReference type="Gene3D" id="2.40.170.20">
    <property type="entry name" value="TonB-dependent receptor, beta-barrel domain"/>
    <property type="match status" value="1"/>
</dbReference>
<evidence type="ECO:0000256" key="1">
    <source>
        <dbReference type="ARBA" id="ARBA00004442"/>
    </source>
</evidence>
<sequence length="789" mass="85334">MDINNTKSRLMLVTLLITAFALTATAQSTIARVGGTVLDPAGFSLAGAQVEFDYSSGARLSTTTGSDGEFARSLPAWGAYTVHVEATGFATTTQQLDLSASTGNLTLRLERVASPSQDVIVSTDVGQISLDSPDPSQKVMVREELLDANPGRPGAPISIPGMPIETAAGGIKAPQYFVPGVAGDHGEPIAQYVAVGNYLASNNLSANAHGNGYADPNIYVSAVLGSVGTDGGAFNVLEGNHSLNLAAIYSPRPQVRRFITLTGDYRDIDLSAGLSPVDPAKKAWIAIEANYGNGLMRTLEHRQQYKWNAMRVFDPGNHEIALLSIGYYGHSHEGNLVPIGYGVQVNDTIDPRQQDQTHTGILAANDIWKIGARDELSSSGFFRTYNLTLFSNFGEGLIRQSEFRTVEGAEVRESHKFTSWLEVLSGLDYNEDDIRRDNLDHYLSADPHVLGPFLKVLANDITIREVAPFVAVRGDLGPHVQFYAGLRHEQIEMNNTDMIKPSQSYDAWRRFENPKATVAWTPGTGPAHWLPSASFSIGQAFFTQDPRISAAEGSTPEADVLASPFERSHSEQLVLEKEVGRTDVRVTFGRTTTTATLAKIDPDNGLAEDEGPGTLKYLTASVRHQFNFGMIQTIFSKADARDDDTGLPTLEAPRTIFDALTTLDKLPFGLHGRAEYEYVGHKLLDVGNPDHPEQYEAIPVGETRIALVRPFMDGRLQLGVNGMIARGYTGQTTETFAPGWKIGDSPPACAAGVDGIANNFNCGTVERAVGIRMVSWVGGSISWRFGNGN</sequence>
<feature type="signal peptide" evidence="4">
    <location>
        <begin position="1"/>
        <end position="26"/>
    </location>
</feature>
<keyword evidence="5" id="KW-0378">Hydrolase</keyword>
<dbReference type="AlphaFoldDB" id="A0A4Q7Y0I2"/>
<feature type="chain" id="PRO_5020585705" evidence="4">
    <location>
        <begin position="27"/>
        <end position="789"/>
    </location>
</feature>
<dbReference type="EMBL" id="SHKW01000007">
    <property type="protein sequence ID" value="RZU29784.1"/>
    <property type="molecule type" value="Genomic_DNA"/>
</dbReference>
<evidence type="ECO:0000256" key="4">
    <source>
        <dbReference type="SAM" id="SignalP"/>
    </source>
</evidence>
<dbReference type="InterPro" id="IPR008969">
    <property type="entry name" value="CarboxyPept-like_regulatory"/>
</dbReference>
<keyword evidence="4" id="KW-0732">Signal</keyword>
<keyword evidence="2" id="KW-0472">Membrane</keyword>